<dbReference type="Proteomes" id="UP000799440">
    <property type="component" value="Unassembled WGS sequence"/>
</dbReference>
<accession>A0A6A6VLD3</accession>
<evidence type="ECO:0000313" key="3">
    <source>
        <dbReference type="Proteomes" id="UP000799440"/>
    </source>
</evidence>
<gene>
    <name evidence="2" type="ORF">M011DRAFT_456737</name>
</gene>
<sequence length="549" mass="62004">MDAFKVVQLVSALLHGSASVLRHGQEVNGSEDIDDSEFVKDLEEVQTANDPKSPASESPVKGLVLLASEPNNWALYYEPEKIQGWLTQPTPEFDFRIVRYPGNPMTYTGIVFHFYLPSRSLVSTKKEIEDYVLSHVGLLDFYKFNGTLAPIRVHFNAYRPGHVKGAVKEALQTLFTDFQALSEAGLQDFFENSDGDGWVPVGGAIKVSAARTSQVQESIRLVPWDQHRAYVSGVSAVSQDEKAFHSNEVVHFTHMLATSCLLRMRPAPSHFTHHGDVCPQEYLTLRCEILLSSLSRFVNTSQPSLVVQLLSFSPARCFDHVEKLIQHHLPHTSMSTNAIPHRPPHHRTSSSSLRAILNPPPLPPSATKWAFPRNWLPKLPPLFIPTWKSRDSSSLHELDTQPPPSPPRRTPKPLSKLSMPLPPSPRYILYTPPSSSRSPRLARLALRGARLVLNVPPTTSYVSPAELKQYFNERINKCTWLYDLGCDEEDMKVYKQIVFQKVEELYAEEEEDEMDDHGEWVMVKQFGVEEMLVEIGFTQEQGVFDGARF</sequence>
<feature type="region of interest" description="Disordered" evidence="1">
    <location>
        <begin position="333"/>
        <end position="357"/>
    </location>
</feature>
<proteinExistence type="predicted"/>
<dbReference type="EMBL" id="MU006565">
    <property type="protein sequence ID" value="KAF2750021.1"/>
    <property type="molecule type" value="Genomic_DNA"/>
</dbReference>
<protein>
    <submittedName>
        <fullName evidence="2">Uncharacterized protein</fullName>
    </submittedName>
</protein>
<organism evidence="2 3">
    <name type="scientific">Sporormia fimetaria CBS 119925</name>
    <dbReference type="NCBI Taxonomy" id="1340428"/>
    <lineage>
        <taxon>Eukaryota</taxon>
        <taxon>Fungi</taxon>
        <taxon>Dikarya</taxon>
        <taxon>Ascomycota</taxon>
        <taxon>Pezizomycotina</taxon>
        <taxon>Dothideomycetes</taxon>
        <taxon>Pleosporomycetidae</taxon>
        <taxon>Pleosporales</taxon>
        <taxon>Sporormiaceae</taxon>
        <taxon>Sporormia</taxon>
    </lineage>
</organism>
<feature type="region of interest" description="Disordered" evidence="1">
    <location>
        <begin position="393"/>
        <end position="420"/>
    </location>
</feature>
<evidence type="ECO:0000313" key="2">
    <source>
        <dbReference type="EMBL" id="KAF2750021.1"/>
    </source>
</evidence>
<dbReference type="AlphaFoldDB" id="A0A6A6VLD3"/>
<evidence type="ECO:0000256" key="1">
    <source>
        <dbReference type="SAM" id="MobiDB-lite"/>
    </source>
</evidence>
<name>A0A6A6VLD3_9PLEO</name>
<reference evidence="2" key="1">
    <citation type="journal article" date="2020" name="Stud. Mycol.">
        <title>101 Dothideomycetes genomes: a test case for predicting lifestyles and emergence of pathogens.</title>
        <authorList>
            <person name="Haridas S."/>
            <person name="Albert R."/>
            <person name="Binder M."/>
            <person name="Bloem J."/>
            <person name="Labutti K."/>
            <person name="Salamov A."/>
            <person name="Andreopoulos B."/>
            <person name="Baker S."/>
            <person name="Barry K."/>
            <person name="Bills G."/>
            <person name="Bluhm B."/>
            <person name="Cannon C."/>
            <person name="Castanera R."/>
            <person name="Culley D."/>
            <person name="Daum C."/>
            <person name="Ezra D."/>
            <person name="Gonzalez J."/>
            <person name="Henrissat B."/>
            <person name="Kuo A."/>
            <person name="Liang C."/>
            <person name="Lipzen A."/>
            <person name="Lutzoni F."/>
            <person name="Magnuson J."/>
            <person name="Mondo S."/>
            <person name="Nolan M."/>
            <person name="Ohm R."/>
            <person name="Pangilinan J."/>
            <person name="Park H.-J."/>
            <person name="Ramirez L."/>
            <person name="Alfaro M."/>
            <person name="Sun H."/>
            <person name="Tritt A."/>
            <person name="Yoshinaga Y."/>
            <person name="Zwiers L.-H."/>
            <person name="Turgeon B."/>
            <person name="Goodwin S."/>
            <person name="Spatafora J."/>
            <person name="Crous P."/>
            <person name="Grigoriev I."/>
        </authorList>
    </citation>
    <scope>NUCLEOTIDE SEQUENCE</scope>
    <source>
        <strain evidence="2">CBS 119925</strain>
    </source>
</reference>
<keyword evidence="3" id="KW-1185">Reference proteome</keyword>